<dbReference type="Proteomes" id="UP000078116">
    <property type="component" value="Unassembled WGS sequence"/>
</dbReference>
<feature type="DNA-binding region" description="H-T-H motif" evidence="2">
    <location>
        <begin position="59"/>
        <end position="78"/>
    </location>
</feature>
<evidence type="ECO:0000259" key="4">
    <source>
        <dbReference type="PROSITE" id="PS50977"/>
    </source>
</evidence>
<protein>
    <submittedName>
        <fullName evidence="6">TetR family transcriptional regulator</fullName>
    </submittedName>
</protein>
<evidence type="ECO:0000256" key="1">
    <source>
        <dbReference type="ARBA" id="ARBA00023125"/>
    </source>
</evidence>
<dbReference type="OrthoDB" id="9809772at2"/>
<evidence type="ECO:0000313" key="8">
    <source>
        <dbReference type="Proteomes" id="UP000078116"/>
    </source>
</evidence>
<dbReference type="InterPro" id="IPR049513">
    <property type="entry name" value="TetR_C_40"/>
</dbReference>
<evidence type="ECO:0000256" key="3">
    <source>
        <dbReference type="SAM" id="MobiDB-lite"/>
    </source>
</evidence>
<feature type="region of interest" description="Disordered" evidence="3">
    <location>
        <begin position="1"/>
        <end position="37"/>
    </location>
</feature>
<dbReference type="EMBL" id="LXKA01000044">
    <property type="protein sequence ID" value="OAJ65282.1"/>
    <property type="molecule type" value="Genomic_DNA"/>
</dbReference>
<evidence type="ECO:0000313" key="6">
    <source>
        <dbReference type="EMBL" id="OAJ65282.1"/>
    </source>
</evidence>
<dbReference type="PROSITE" id="PS50977">
    <property type="entry name" value="HTH_TETR_2"/>
    <property type="match status" value="1"/>
</dbReference>
<dbReference type="EMBL" id="LXJZ01000081">
    <property type="protein sequence ID" value="OAJ61683.1"/>
    <property type="molecule type" value="Genomic_DNA"/>
</dbReference>
<dbReference type="InterPro" id="IPR050624">
    <property type="entry name" value="HTH-type_Tx_Regulator"/>
</dbReference>
<dbReference type="Gene3D" id="1.10.357.10">
    <property type="entry name" value="Tetracycline Repressor, domain 2"/>
    <property type="match status" value="1"/>
</dbReference>
<keyword evidence="7" id="KW-1185">Reference proteome</keyword>
<dbReference type="Proteomes" id="UP000077961">
    <property type="component" value="Unassembled WGS sequence"/>
</dbReference>
<dbReference type="RefSeq" id="WP_064266139.1">
    <property type="nucleotide sequence ID" value="NZ_LXJZ01000081.1"/>
</dbReference>
<dbReference type="PANTHER" id="PTHR43479:SF11">
    <property type="entry name" value="ACREF_ENVCD OPERON REPRESSOR-RELATED"/>
    <property type="match status" value="1"/>
</dbReference>
<feature type="domain" description="HTH tetR-type" evidence="4">
    <location>
        <begin position="36"/>
        <end position="96"/>
    </location>
</feature>
<keyword evidence="1 2" id="KW-0238">DNA-binding</keyword>
<dbReference type="PRINTS" id="PR00455">
    <property type="entry name" value="HTHTETR"/>
</dbReference>
<proteinExistence type="predicted"/>
<dbReference type="Pfam" id="PF00440">
    <property type="entry name" value="TetR_N"/>
    <property type="match status" value="1"/>
</dbReference>
<sequence length="266" mass="29281">MPDTPNSRATRQRTRKLPAPAEATQGRQPRGVRRKRETRTRLLDATLRLVAEKGIGSVAINDITEAADVGFGSFYNHFESKEGIFAALVEWVFEEFADSLDRLASGLSDPAEVVAVCVRHTLMRARREPVWGQLLIREGFSVHALNWGLGQRLLRDSQTGISARRFVVPDHFLCLISVTGIIFAAIAAELHFSASVTPAVQRQKETGLGEQNFAERAATVVLQALGIKRAEAESIARLPLPGKPASLSSGRQDRILLERFESSLNC</sequence>
<comment type="caution">
    <text evidence="6">The sequence shown here is derived from an EMBL/GenBank/DDBJ whole genome shotgun (WGS) entry which is preliminary data.</text>
</comment>
<dbReference type="AlphaFoldDB" id="A0A1A9NE57"/>
<dbReference type="InterPro" id="IPR009057">
    <property type="entry name" value="Homeodomain-like_sf"/>
</dbReference>
<evidence type="ECO:0000313" key="7">
    <source>
        <dbReference type="Proteomes" id="UP000077961"/>
    </source>
</evidence>
<name>A0A1A9NE57_9BURK</name>
<dbReference type="Pfam" id="PF21306">
    <property type="entry name" value="TetR_C_40"/>
    <property type="match status" value="1"/>
</dbReference>
<dbReference type="InterPro" id="IPR001647">
    <property type="entry name" value="HTH_TetR"/>
</dbReference>
<evidence type="ECO:0000256" key="2">
    <source>
        <dbReference type="PROSITE-ProRule" id="PRU00335"/>
    </source>
</evidence>
<reference evidence="7 8" key="1">
    <citation type="submission" date="2016-04" db="EMBL/GenBank/DDBJ databases">
        <title>Reclassification of Paraburkholderia panaciterrae (Farh et al. 2015) Dobritsa &amp; Samadpour 2016 as a later homotypic synonym of Paraburkholderia ginsengiterrae (Farh et al. 2015) Dobritsa &amp; Samadpour 2016.</title>
        <authorList>
            <person name="Dobritsa A.P."/>
            <person name="Kutumbaka K."/>
            <person name="Samadpour M."/>
        </authorList>
    </citation>
    <scope>NUCLEOTIDE SEQUENCE [LARGE SCALE GENOMIC DNA]</scope>
    <source>
        <strain evidence="6 8">DCY85</strain>
        <strain evidence="5 7">DCY85-1</strain>
    </source>
</reference>
<dbReference type="GO" id="GO:0003677">
    <property type="term" value="F:DNA binding"/>
    <property type="evidence" value="ECO:0007669"/>
    <property type="project" value="UniProtKB-UniRule"/>
</dbReference>
<organism evidence="6 8">
    <name type="scientific">Paraburkholderia ginsengiterrae</name>
    <dbReference type="NCBI Taxonomy" id="1462993"/>
    <lineage>
        <taxon>Bacteria</taxon>
        <taxon>Pseudomonadati</taxon>
        <taxon>Pseudomonadota</taxon>
        <taxon>Betaproteobacteria</taxon>
        <taxon>Burkholderiales</taxon>
        <taxon>Burkholderiaceae</taxon>
        <taxon>Paraburkholderia</taxon>
    </lineage>
</organism>
<accession>A0A1A9NE57</accession>
<evidence type="ECO:0000313" key="5">
    <source>
        <dbReference type="EMBL" id="OAJ61683.1"/>
    </source>
</evidence>
<gene>
    <name evidence="5" type="ORF">A6V36_23305</name>
    <name evidence="6" type="ORF">A6V37_15060</name>
</gene>
<dbReference type="PANTHER" id="PTHR43479">
    <property type="entry name" value="ACREF/ENVCD OPERON REPRESSOR-RELATED"/>
    <property type="match status" value="1"/>
</dbReference>
<dbReference type="SUPFAM" id="SSF46689">
    <property type="entry name" value="Homeodomain-like"/>
    <property type="match status" value="1"/>
</dbReference>